<dbReference type="GO" id="GO:0017147">
    <property type="term" value="F:Wnt-protein binding"/>
    <property type="evidence" value="ECO:0007669"/>
    <property type="project" value="TreeGrafter"/>
</dbReference>
<dbReference type="EMBL" id="GECZ01026554">
    <property type="protein sequence ID" value="JAS43215.1"/>
    <property type="molecule type" value="Transcribed_RNA"/>
</dbReference>
<accession>A0A1B6EZ36</accession>
<proteinExistence type="predicted"/>
<evidence type="ECO:0000256" key="1">
    <source>
        <dbReference type="ARBA" id="ARBA00022536"/>
    </source>
</evidence>
<keyword evidence="3" id="KW-0732">Signal</keyword>
<dbReference type="GO" id="GO:0042813">
    <property type="term" value="F:Wnt receptor activity"/>
    <property type="evidence" value="ECO:0007669"/>
    <property type="project" value="TreeGrafter"/>
</dbReference>
<organism evidence="4">
    <name type="scientific">Cuerna arida</name>
    <dbReference type="NCBI Taxonomy" id="1464854"/>
    <lineage>
        <taxon>Eukaryota</taxon>
        <taxon>Metazoa</taxon>
        <taxon>Ecdysozoa</taxon>
        <taxon>Arthropoda</taxon>
        <taxon>Hexapoda</taxon>
        <taxon>Insecta</taxon>
        <taxon>Pterygota</taxon>
        <taxon>Neoptera</taxon>
        <taxon>Paraneoptera</taxon>
        <taxon>Hemiptera</taxon>
        <taxon>Auchenorrhyncha</taxon>
        <taxon>Membracoidea</taxon>
        <taxon>Cicadellidae</taxon>
        <taxon>Cicadellinae</taxon>
        <taxon>Proconiini</taxon>
        <taxon>Cuerna</taxon>
    </lineage>
</organism>
<keyword evidence="1" id="KW-0245">EGF-like domain</keyword>
<keyword evidence="2" id="KW-0677">Repeat</keyword>
<dbReference type="SUPFAM" id="SSF63825">
    <property type="entry name" value="YWTD domain"/>
    <property type="match status" value="1"/>
</dbReference>
<protein>
    <submittedName>
        <fullName evidence="4">Uncharacterized protein</fullName>
    </submittedName>
</protein>
<sequence length="119" mass="13734">NTMFLSWTLFLCCIRGLKAVSLLLTDTVSIRLLEVNNTHIMSDVTLFNTFATAVDYHYNRREIYYCNDKGNILRGRLSPTESAIKNPIIVEQTRCEGLAVDWVNDNLYWTDVDAHKVEM</sequence>
<feature type="chain" id="PRO_5008582459" evidence="3">
    <location>
        <begin position="20"/>
        <end position="119"/>
    </location>
</feature>
<reference evidence="4" key="1">
    <citation type="submission" date="2015-11" db="EMBL/GenBank/DDBJ databases">
        <title>De novo transcriptome assembly of four potential Pierce s Disease insect vectors from Arizona vineyards.</title>
        <authorList>
            <person name="Tassone E.E."/>
        </authorList>
    </citation>
    <scope>NUCLEOTIDE SEQUENCE</scope>
</reference>
<dbReference type="InterPro" id="IPR011042">
    <property type="entry name" value="6-blade_b-propeller_TolB-like"/>
</dbReference>
<feature type="non-terminal residue" evidence="4">
    <location>
        <position position="1"/>
    </location>
</feature>
<dbReference type="Gene3D" id="2.120.10.30">
    <property type="entry name" value="TolB, C-terminal domain"/>
    <property type="match status" value="1"/>
</dbReference>
<evidence type="ECO:0000256" key="2">
    <source>
        <dbReference type="ARBA" id="ARBA00022737"/>
    </source>
</evidence>
<dbReference type="InterPro" id="IPR050778">
    <property type="entry name" value="Cueball_EGF_LRP_Nidogen"/>
</dbReference>
<dbReference type="GO" id="GO:0060070">
    <property type="term" value="P:canonical Wnt signaling pathway"/>
    <property type="evidence" value="ECO:0007669"/>
    <property type="project" value="TreeGrafter"/>
</dbReference>
<gene>
    <name evidence="4" type="ORF">g.21098</name>
</gene>
<name>A0A1B6EZ36_9HEMI</name>
<feature type="signal peptide" evidence="3">
    <location>
        <begin position="1"/>
        <end position="19"/>
    </location>
</feature>
<dbReference type="AlphaFoldDB" id="A0A1B6EZ36"/>
<dbReference type="PANTHER" id="PTHR46513">
    <property type="entry name" value="VITELLOGENIN RECEPTOR-LIKE PROTEIN-RELATED-RELATED"/>
    <property type="match status" value="1"/>
</dbReference>
<feature type="non-terminal residue" evidence="4">
    <location>
        <position position="119"/>
    </location>
</feature>
<dbReference type="PANTHER" id="PTHR46513:SF13">
    <property type="entry name" value="EGF-LIKE DOMAIN-CONTAINING PROTEIN"/>
    <property type="match status" value="1"/>
</dbReference>
<evidence type="ECO:0000256" key="3">
    <source>
        <dbReference type="SAM" id="SignalP"/>
    </source>
</evidence>
<evidence type="ECO:0000313" key="4">
    <source>
        <dbReference type="EMBL" id="JAS43215.1"/>
    </source>
</evidence>
<dbReference type="GO" id="GO:0005886">
    <property type="term" value="C:plasma membrane"/>
    <property type="evidence" value="ECO:0007669"/>
    <property type="project" value="TreeGrafter"/>
</dbReference>